<keyword evidence="1" id="KW-0805">Transcription regulation</keyword>
<dbReference type="InterPro" id="IPR000524">
    <property type="entry name" value="Tscrpt_reg_HTH_GntR"/>
</dbReference>
<dbReference type="SMART" id="SM00866">
    <property type="entry name" value="UTRA"/>
    <property type="match status" value="1"/>
</dbReference>
<dbReference type="InterPro" id="IPR011663">
    <property type="entry name" value="UTRA"/>
</dbReference>
<reference evidence="5" key="2">
    <citation type="submission" date="2023-01" db="EMBL/GenBank/DDBJ databases">
        <title>Draft genome sequence of Maritalea porphyrae strain NBRC 107169.</title>
        <authorList>
            <person name="Sun Q."/>
            <person name="Mori K."/>
        </authorList>
    </citation>
    <scope>NUCLEOTIDE SEQUENCE</scope>
    <source>
        <strain evidence="5">NBRC 107169</strain>
    </source>
</reference>
<dbReference type="EMBL" id="BSNI01000002">
    <property type="protein sequence ID" value="GLQ17630.1"/>
    <property type="molecule type" value="Genomic_DNA"/>
</dbReference>
<dbReference type="Gene3D" id="3.40.1410.10">
    <property type="entry name" value="Chorismate lyase-like"/>
    <property type="match status" value="1"/>
</dbReference>
<dbReference type="InterPro" id="IPR036388">
    <property type="entry name" value="WH-like_DNA-bd_sf"/>
</dbReference>
<dbReference type="Pfam" id="PF00392">
    <property type="entry name" value="GntR"/>
    <property type="match status" value="1"/>
</dbReference>
<dbReference type="Pfam" id="PF07702">
    <property type="entry name" value="UTRA"/>
    <property type="match status" value="1"/>
</dbReference>
<gene>
    <name evidence="5" type="ORF">GCM10007879_18790</name>
</gene>
<reference evidence="5" key="1">
    <citation type="journal article" date="2014" name="Int. J. Syst. Evol. Microbiol.">
        <title>Complete genome of a new Firmicutes species belonging to the dominant human colonic microbiota ('Ruminococcus bicirculans') reveals two chromosomes and a selective capacity to utilize plant glucans.</title>
        <authorList>
            <consortium name="NISC Comparative Sequencing Program"/>
            <person name="Wegmann U."/>
            <person name="Louis P."/>
            <person name="Goesmann A."/>
            <person name="Henrissat B."/>
            <person name="Duncan S.H."/>
            <person name="Flint H.J."/>
        </authorList>
    </citation>
    <scope>NUCLEOTIDE SEQUENCE</scope>
    <source>
        <strain evidence="5">NBRC 107169</strain>
    </source>
</reference>
<comment type="caution">
    <text evidence="5">The sequence shown here is derived from an EMBL/GenBank/DDBJ whole genome shotgun (WGS) entry which is preliminary data.</text>
</comment>
<dbReference type="InterPro" id="IPR050679">
    <property type="entry name" value="Bact_HTH_transcr_reg"/>
</dbReference>
<evidence type="ECO:0000313" key="6">
    <source>
        <dbReference type="Proteomes" id="UP001161405"/>
    </source>
</evidence>
<protein>
    <submittedName>
        <fullName evidence="5">GntR family transcriptional regulator</fullName>
    </submittedName>
</protein>
<dbReference type="InterPro" id="IPR028978">
    <property type="entry name" value="Chorismate_lyase_/UTRA_dom_sf"/>
</dbReference>
<evidence type="ECO:0000259" key="4">
    <source>
        <dbReference type="PROSITE" id="PS50949"/>
    </source>
</evidence>
<sequence length="261" mass="28510">MQNSAIGGDTRFDCISDQISAFMPLDDKNTSPLNKKLQSALRCAIEYGVLGHGDQLPTETQLSRSFGVPIKTVKSALNKMVGAGVLRESEGQGKFVAERFAAPLSTSSGFSSDAAVNGHKTRCQILNMTQGEPTALELDMLELSPGDKVTRIHRLRFADDKPLCVELACLPASVLPVDADISTSLYAYLAKCNLKPIRGVQRVRAELLEEQEAQYLNLKTGSPCLFVEQQSFVRSGAPIEYVCTHYRGDAYDFIVEMKVGN</sequence>
<dbReference type="PANTHER" id="PTHR44846:SF1">
    <property type="entry name" value="MANNOSYL-D-GLYCERATE TRANSPORT_METABOLISM SYSTEM REPRESSOR MNGR-RELATED"/>
    <property type="match status" value="1"/>
</dbReference>
<evidence type="ECO:0000313" key="5">
    <source>
        <dbReference type="EMBL" id="GLQ17630.1"/>
    </source>
</evidence>
<organism evidence="5 6">
    <name type="scientific">Maritalea porphyrae</name>
    <dbReference type="NCBI Taxonomy" id="880732"/>
    <lineage>
        <taxon>Bacteria</taxon>
        <taxon>Pseudomonadati</taxon>
        <taxon>Pseudomonadota</taxon>
        <taxon>Alphaproteobacteria</taxon>
        <taxon>Hyphomicrobiales</taxon>
        <taxon>Devosiaceae</taxon>
        <taxon>Maritalea</taxon>
    </lineage>
</organism>
<proteinExistence type="predicted"/>
<keyword evidence="3" id="KW-0804">Transcription</keyword>
<dbReference type="PANTHER" id="PTHR44846">
    <property type="entry name" value="MANNOSYL-D-GLYCERATE TRANSPORT/METABOLISM SYSTEM REPRESSOR MNGR-RELATED"/>
    <property type="match status" value="1"/>
</dbReference>
<dbReference type="SMART" id="SM00345">
    <property type="entry name" value="HTH_GNTR"/>
    <property type="match status" value="1"/>
</dbReference>
<dbReference type="RefSeq" id="WP_284363922.1">
    <property type="nucleotide sequence ID" value="NZ_BSNI01000002.1"/>
</dbReference>
<name>A0ABQ5UTH4_9HYPH</name>
<evidence type="ECO:0000256" key="1">
    <source>
        <dbReference type="ARBA" id="ARBA00023015"/>
    </source>
</evidence>
<dbReference type="InterPro" id="IPR036390">
    <property type="entry name" value="WH_DNA-bd_sf"/>
</dbReference>
<keyword evidence="2" id="KW-0238">DNA-binding</keyword>
<evidence type="ECO:0000256" key="3">
    <source>
        <dbReference type="ARBA" id="ARBA00023163"/>
    </source>
</evidence>
<evidence type="ECO:0000256" key="2">
    <source>
        <dbReference type="ARBA" id="ARBA00023125"/>
    </source>
</evidence>
<keyword evidence="6" id="KW-1185">Reference proteome</keyword>
<accession>A0ABQ5UTH4</accession>
<dbReference type="Gene3D" id="1.10.10.10">
    <property type="entry name" value="Winged helix-like DNA-binding domain superfamily/Winged helix DNA-binding domain"/>
    <property type="match status" value="1"/>
</dbReference>
<dbReference type="PROSITE" id="PS50949">
    <property type="entry name" value="HTH_GNTR"/>
    <property type="match status" value="1"/>
</dbReference>
<dbReference type="Proteomes" id="UP001161405">
    <property type="component" value="Unassembled WGS sequence"/>
</dbReference>
<dbReference type="SUPFAM" id="SSF46785">
    <property type="entry name" value="Winged helix' DNA-binding domain"/>
    <property type="match status" value="1"/>
</dbReference>
<dbReference type="SUPFAM" id="SSF64288">
    <property type="entry name" value="Chorismate lyase-like"/>
    <property type="match status" value="1"/>
</dbReference>
<feature type="domain" description="HTH gntR-type" evidence="4">
    <location>
        <begin position="31"/>
        <end position="99"/>
    </location>
</feature>